<evidence type="ECO:0000313" key="3">
    <source>
        <dbReference type="Proteomes" id="UP000292547"/>
    </source>
</evidence>
<dbReference type="Proteomes" id="UP000292547">
    <property type="component" value="Chromosome"/>
</dbReference>
<sequence length="278" mass="30378">MSGTPIRTTDPSLRASLRVTRAWPWSMRRGQFHVDFTAASADEGFRFAVHVQGQWRRRGRRHYAPAAAAASHVIDDITKLAAGFSILSPTALQERANARLGRPARLPSEGVSVTWALVQIHVTPEDLEAAQSRIRVRAQARADAELKQLRITQAAAYRDQLREDPTLALAQLLLESPEAVTEQTVTIIPKIAEQVAAYAPGAAWVQTAHLLAEWYGTMPPDAKQFVIDRLCTVASEFAGEEVAQRLKGVYGSPTGDEPWPAGNAHGRSEGAAYGRART</sequence>
<evidence type="ECO:0000256" key="1">
    <source>
        <dbReference type="SAM" id="MobiDB-lite"/>
    </source>
</evidence>
<dbReference type="AlphaFoldDB" id="A0A4V0ZZG5"/>
<dbReference type="STRING" id="73044.GCA_000725795_01729"/>
<dbReference type="EMBL" id="CP032229">
    <property type="protein sequence ID" value="QBJ91006.1"/>
    <property type="molecule type" value="Genomic_DNA"/>
</dbReference>
<reference evidence="2 3" key="1">
    <citation type="submission" date="2018-08" db="EMBL/GenBank/DDBJ databases">
        <title>The complete genome sequence of Streptomyces seoulensis, a pioneer strain for nickel superoxide dismutase discovery.</title>
        <authorList>
            <person name="Shin J."/>
            <person name="Lee J.-S."/>
            <person name="Lee E.-J."/>
            <person name="Youn H.-D."/>
        </authorList>
    </citation>
    <scope>NUCLEOTIDE SEQUENCE [LARGE SCALE GENOMIC DNA]</scope>
    <source>
        <strain evidence="2 3">KCTC 9819</strain>
    </source>
</reference>
<protein>
    <submittedName>
        <fullName evidence="2">Uncharacterized protein</fullName>
    </submittedName>
</protein>
<gene>
    <name evidence="2" type="ORF">D0Z67_12295</name>
</gene>
<dbReference type="KEGG" id="sseo:D0Z67_12295"/>
<organism evidence="2 3">
    <name type="scientific">Streptomyces seoulensis</name>
    <dbReference type="NCBI Taxonomy" id="73044"/>
    <lineage>
        <taxon>Bacteria</taxon>
        <taxon>Bacillati</taxon>
        <taxon>Actinomycetota</taxon>
        <taxon>Actinomycetes</taxon>
        <taxon>Kitasatosporales</taxon>
        <taxon>Streptomycetaceae</taxon>
        <taxon>Streptomyces</taxon>
    </lineage>
</organism>
<keyword evidence="3" id="KW-1185">Reference proteome</keyword>
<name>A0A4V0ZZG5_STRSO</name>
<proteinExistence type="predicted"/>
<evidence type="ECO:0000313" key="2">
    <source>
        <dbReference type="EMBL" id="QBJ91006.1"/>
    </source>
</evidence>
<feature type="region of interest" description="Disordered" evidence="1">
    <location>
        <begin position="253"/>
        <end position="278"/>
    </location>
</feature>
<accession>A0A4V0ZZG5</accession>